<feature type="region of interest" description="Disordered" evidence="1">
    <location>
        <begin position="1"/>
        <end position="30"/>
    </location>
</feature>
<keyword evidence="2" id="KW-1185">Reference proteome</keyword>
<name>A0A914YBX7_9BILA</name>
<feature type="compositionally biased region" description="Basic and acidic residues" evidence="1">
    <location>
        <begin position="18"/>
        <end position="30"/>
    </location>
</feature>
<evidence type="ECO:0000313" key="3">
    <source>
        <dbReference type="WBParaSite" id="PSU_v2.g16263.t1"/>
    </source>
</evidence>
<evidence type="ECO:0000256" key="1">
    <source>
        <dbReference type="SAM" id="MobiDB-lite"/>
    </source>
</evidence>
<dbReference type="WBParaSite" id="PSU_v2.g16263.t1">
    <property type="protein sequence ID" value="PSU_v2.g16263.t1"/>
    <property type="gene ID" value="PSU_v2.g16263"/>
</dbReference>
<dbReference type="AlphaFoldDB" id="A0A914YBX7"/>
<dbReference type="Proteomes" id="UP000887577">
    <property type="component" value="Unplaced"/>
</dbReference>
<sequence length="174" mass="17634">MWGGVSAGGEGGQQQGGCEHRWTPGGRSEAKVDRTEHLARCRGMEHVQLAGRVAGREHARIQVAGVALVGQVGHVERQAHALGEADLAEVIATGQVEYGEAAEALVVGVGVEALAGVLATQAGEPAVVAPGDLGGQQLLGRVGLDLALDLLLDTGLHVVGGVGRTVQRGRGVPA</sequence>
<feature type="compositionally biased region" description="Gly residues" evidence="1">
    <location>
        <begin position="1"/>
        <end position="15"/>
    </location>
</feature>
<accession>A0A914YBX7</accession>
<evidence type="ECO:0000313" key="2">
    <source>
        <dbReference type="Proteomes" id="UP000887577"/>
    </source>
</evidence>
<protein>
    <submittedName>
        <fullName evidence="3">Uncharacterized protein</fullName>
    </submittedName>
</protein>
<organism evidence="2 3">
    <name type="scientific">Panagrolaimus superbus</name>
    <dbReference type="NCBI Taxonomy" id="310955"/>
    <lineage>
        <taxon>Eukaryota</taxon>
        <taxon>Metazoa</taxon>
        <taxon>Ecdysozoa</taxon>
        <taxon>Nematoda</taxon>
        <taxon>Chromadorea</taxon>
        <taxon>Rhabditida</taxon>
        <taxon>Tylenchina</taxon>
        <taxon>Panagrolaimomorpha</taxon>
        <taxon>Panagrolaimoidea</taxon>
        <taxon>Panagrolaimidae</taxon>
        <taxon>Panagrolaimus</taxon>
    </lineage>
</organism>
<reference evidence="3" key="1">
    <citation type="submission" date="2022-11" db="UniProtKB">
        <authorList>
            <consortium name="WormBaseParasite"/>
        </authorList>
    </citation>
    <scope>IDENTIFICATION</scope>
</reference>
<proteinExistence type="predicted"/>